<keyword evidence="9" id="KW-1185">Reference proteome</keyword>
<dbReference type="InterPro" id="IPR001853">
    <property type="entry name" value="DSBA-like_thioredoxin_dom"/>
</dbReference>
<evidence type="ECO:0000313" key="10">
    <source>
        <dbReference type="Proteomes" id="UP001143400"/>
    </source>
</evidence>
<sequence>MPRSFRSIALAGAALAALAGLALVELPFETATAQTSTTTLDKPAIEQIVRDYIVNNPEILIEAQKELTKRQEAAQAAASRQKLAEKPATLENSKLQAVLGNPNGDVTLVEFFDYNCGYCKRALGDVNALIEADPKLKVVLKEFPILGRGSAEAAQVSAAVNVIAPDKYRAFHDKLLAAQGQVDGAAAIQAAKDVGIDQAALKKAFSHPDVKATLEESYDLANQFGVESTPTFILGDAILPGAVGVDALKKRIAAVRECGKAAC</sequence>
<proteinExistence type="predicted"/>
<evidence type="ECO:0000256" key="1">
    <source>
        <dbReference type="ARBA" id="ARBA00022729"/>
    </source>
</evidence>
<dbReference type="PROSITE" id="PS51352">
    <property type="entry name" value="THIOREDOXIN_2"/>
    <property type="match status" value="1"/>
</dbReference>
<evidence type="ECO:0000256" key="4">
    <source>
        <dbReference type="ARBA" id="ARBA00023284"/>
    </source>
</evidence>
<comment type="caution">
    <text evidence="7">The sequence shown here is derived from an EMBL/GenBank/DDBJ whole genome shotgun (WGS) entry which is preliminary data.</text>
</comment>
<dbReference type="Pfam" id="PF18312">
    <property type="entry name" value="ScsC_N"/>
    <property type="match status" value="1"/>
</dbReference>
<dbReference type="PANTHER" id="PTHR13887:SF14">
    <property type="entry name" value="DISULFIDE BOND FORMATION PROTEIN D"/>
    <property type="match status" value="1"/>
</dbReference>
<dbReference type="Pfam" id="PF01323">
    <property type="entry name" value="DSBA"/>
    <property type="match status" value="1"/>
</dbReference>
<evidence type="ECO:0000313" key="8">
    <source>
        <dbReference type="EMBL" id="MBM7849820.1"/>
    </source>
</evidence>
<evidence type="ECO:0000256" key="2">
    <source>
        <dbReference type="ARBA" id="ARBA00023002"/>
    </source>
</evidence>
<protein>
    <submittedName>
        <fullName evidence="7">Outer membrane protein</fullName>
    </submittedName>
    <submittedName>
        <fullName evidence="8">Protein-disulfide isomerase</fullName>
    </submittedName>
</protein>
<name>A0A9W6MRF9_9HYPH</name>
<reference evidence="7" key="3">
    <citation type="submission" date="2023-01" db="EMBL/GenBank/DDBJ databases">
        <authorList>
            <person name="Sun Q."/>
            <person name="Evtushenko L."/>
        </authorList>
    </citation>
    <scope>NUCLEOTIDE SEQUENCE</scope>
    <source>
        <strain evidence="7">VKM B-1606</strain>
    </source>
</reference>
<dbReference type="RefSeq" id="WP_204948305.1">
    <property type="nucleotide sequence ID" value="NZ_BSFF01000002.1"/>
</dbReference>
<evidence type="ECO:0000313" key="9">
    <source>
        <dbReference type="Proteomes" id="UP000758856"/>
    </source>
</evidence>
<dbReference type="PANTHER" id="PTHR13887">
    <property type="entry name" value="GLUTATHIONE S-TRANSFERASE KAPPA"/>
    <property type="match status" value="1"/>
</dbReference>
<feature type="chain" id="PRO_5040986084" evidence="5">
    <location>
        <begin position="34"/>
        <end position="263"/>
    </location>
</feature>
<feature type="domain" description="Thioredoxin" evidence="6">
    <location>
        <begin position="84"/>
        <end position="257"/>
    </location>
</feature>
<gene>
    <name evidence="7" type="ORF">GCM10008170_11280</name>
    <name evidence="8" type="ORF">JOD31_000032</name>
</gene>
<evidence type="ECO:0000313" key="7">
    <source>
        <dbReference type="EMBL" id="GLK55109.1"/>
    </source>
</evidence>
<feature type="signal peptide" evidence="5">
    <location>
        <begin position="1"/>
        <end position="33"/>
    </location>
</feature>
<dbReference type="EMBL" id="JAFBCY010000001">
    <property type="protein sequence ID" value="MBM7849820.1"/>
    <property type="molecule type" value="Genomic_DNA"/>
</dbReference>
<reference evidence="8 9" key="2">
    <citation type="submission" date="2021-01" db="EMBL/GenBank/DDBJ databases">
        <title>Genomic Encyclopedia of Type Strains, Phase IV (KMG-IV): sequencing the most valuable type-strain genomes for metagenomic binning, comparative biology and taxonomic classification.</title>
        <authorList>
            <person name="Goeker M."/>
        </authorList>
    </citation>
    <scope>NUCLEOTIDE SEQUENCE [LARGE SCALE GENOMIC DNA]</scope>
    <source>
        <strain evidence="8 9">DSM 6130</strain>
    </source>
</reference>
<reference evidence="7" key="1">
    <citation type="journal article" date="2014" name="Int. J. Syst. Evol. Microbiol.">
        <title>Complete genome sequence of Corynebacterium casei LMG S-19264T (=DSM 44701T), isolated from a smear-ripened cheese.</title>
        <authorList>
            <consortium name="US DOE Joint Genome Institute (JGI-PGF)"/>
            <person name="Walter F."/>
            <person name="Albersmeier A."/>
            <person name="Kalinowski J."/>
            <person name="Ruckert C."/>
        </authorList>
    </citation>
    <scope>NUCLEOTIDE SEQUENCE</scope>
    <source>
        <strain evidence="7">VKM B-1606</strain>
    </source>
</reference>
<evidence type="ECO:0000256" key="3">
    <source>
        <dbReference type="ARBA" id="ARBA00023157"/>
    </source>
</evidence>
<dbReference type="SUPFAM" id="SSF52833">
    <property type="entry name" value="Thioredoxin-like"/>
    <property type="match status" value="1"/>
</dbReference>
<keyword evidence="4" id="KW-0676">Redox-active center</keyword>
<dbReference type="EMBL" id="BSFF01000002">
    <property type="protein sequence ID" value="GLK55109.1"/>
    <property type="molecule type" value="Genomic_DNA"/>
</dbReference>
<accession>A0A9W6MRF9</accession>
<dbReference type="Gene3D" id="3.40.30.10">
    <property type="entry name" value="Glutaredoxin"/>
    <property type="match status" value="1"/>
</dbReference>
<dbReference type="AlphaFoldDB" id="A0A9W6MRF9"/>
<dbReference type="GO" id="GO:0016491">
    <property type="term" value="F:oxidoreductase activity"/>
    <property type="evidence" value="ECO:0007669"/>
    <property type="project" value="UniProtKB-KW"/>
</dbReference>
<dbReference type="InterPro" id="IPR041205">
    <property type="entry name" value="ScsC_N"/>
</dbReference>
<dbReference type="Proteomes" id="UP001143400">
    <property type="component" value="Unassembled WGS sequence"/>
</dbReference>
<keyword evidence="2" id="KW-0560">Oxidoreductase</keyword>
<organism evidence="7 10">
    <name type="scientific">Methylopila capsulata</name>
    <dbReference type="NCBI Taxonomy" id="61654"/>
    <lineage>
        <taxon>Bacteria</taxon>
        <taxon>Pseudomonadati</taxon>
        <taxon>Pseudomonadota</taxon>
        <taxon>Alphaproteobacteria</taxon>
        <taxon>Hyphomicrobiales</taxon>
        <taxon>Methylopilaceae</taxon>
        <taxon>Methylopila</taxon>
    </lineage>
</organism>
<dbReference type="Proteomes" id="UP000758856">
    <property type="component" value="Unassembled WGS sequence"/>
</dbReference>
<dbReference type="InterPro" id="IPR036249">
    <property type="entry name" value="Thioredoxin-like_sf"/>
</dbReference>
<keyword evidence="8" id="KW-0413">Isomerase</keyword>
<keyword evidence="1 5" id="KW-0732">Signal</keyword>
<evidence type="ECO:0000256" key="5">
    <source>
        <dbReference type="SAM" id="SignalP"/>
    </source>
</evidence>
<dbReference type="GO" id="GO:0016853">
    <property type="term" value="F:isomerase activity"/>
    <property type="evidence" value="ECO:0007669"/>
    <property type="project" value="UniProtKB-KW"/>
</dbReference>
<dbReference type="InterPro" id="IPR013766">
    <property type="entry name" value="Thioredoxin_domain"/>
</dbReference>
<dbReference type="CDD" id="cd03023">
    <property type="entry name" value="DsbA_Com1_like"/>
    <property type="match status" value="1"/>
</dbReference>
<evidence type="ECO:0000259" key="6">
    <source>
        <dbReference type="PROSITE" id="PS51352"/>
    </source>
</evidence>
<keyword evidence="3" id="KW-1015">Disulfide bond</keyword>